<evidence type="ECO:0000313" key="4">
    <source>
        <dbReference type="EMBL" id="MBC8317103.1"/>
    </source>
</evidence>
<dbReference type="PANTHER" id="PTHR33175:SF5">
    <property type="entry name" value="INTEGRATION HOST FACTOR SUBUNIT BETA"/>
    <property type="match status" value="1"/>
</dbReference>
<reference evidence="4 5" key="1">
    <citation type="submission" date="2020-08" db="EMBL/GenBank/DDBJ databases">
        <title>Bridging the membrane lipid divide: bacteria of the FCB group superphylum have the potential to synthesize archaeal ether lipids.</title>
        <authorList>
            <person name="Villanueva L."/>
            <person name="Von Meijenfeldt F.A.B."/>
            <person name="Westbye A.B."/>
            <person name="Yadav S."/>
            <person name="Hopmans E.C."/>
            <person name="Dutilh B.E."/>
            <person name="Sinninghe Damste J.S."/>
        </authorList>
    </citation>
    <scope>NUCLEOTIDE SEQUENCE [LARGE SCALE GENOMIC DNA]</scope>
    <source>
        <strain evidence="4">NIOZ-UU47</strain>
    </source>
</reference>
<evidence type="ECO:0000256" key="3">
    <source>
        <dbReference type="RuleBase" id="RU003939"/>
    </source>
</evidence>
<keyword evidence="2" id="KW-0238">DNA-binding</keyword>
<dbReference type="Gene3D" id="4.10.520.10">
    <property type="entry name" value="IHF-like DNA-binding proteins"/>
    <property type="match status" value="1"/>
</dbReference>
<evidence type="ECO:0000256" key="1">
    <source>
        <dbReference type="ARBA" id="ARBA00010529"/>
    </source>
</evidence>
<dbReference type="GO" id="GO:0005829">
    <property type="term" value="C:cytosol"/>
    <property type="evidence" value="ECO:0007669"/>
    <property type="project" value="TreeGrafter"/>
</dbReference>
<dbReference type="Pfam" id="PF00216">
    <property type="entry name" value="Bac_DNA_binding"/>
    <property type="match status" value="1"/>
</dbReference>
<dbReference type="SUPFAM" id="SSF47729">
    <property type="entry name" value="IHF-like DNA-binding proteins"/>
    <property type="match status" value="1"/>
</dbReference>
<proteinExistence type="inferred from homology"/>
<sequence length="97" mass="10776">MNKSQLIESLALEIDFPTPKAAALIETIIATMIDTLAQGEHIEIRGFGSFGIKKYDSYTGRNPKTGEEILIAPKKLPFFKVGKELKERVDAVEPVEE</sequence>
<organism evidence="4 5">
    <name type="scientific">Candidatus Desulfobia pelagia</name>
    <dbReference type="NCBI Taxonomy" id="2841692"/>
    <lineage>
        <taxon>Bacteria</taxon>
        <taxon>Pseudomonadati</taxon>
        <taxon>Thermodesulfobacteriota</taxon>
        <taxon>Desulfobulbia</taxon>
        <taxon>Desulfobulbales</taxon>
        <taxon>Desulfobulbaceae</taxon>
        <taxon>Candidatus Desulfobia</taxon>
    </lineage>
</organism>
<dbReference type="PANTHER" id="PTHR33175">
    <property type="entry name" value="DNA-BINDING PROTEIN HU"/>
    <property type="match status" value="1"/>
</dbReference>
<dbReference type="GO" id="GO:0030527">
    <property type="term" value="F:structural constituent of chromatin"/>
    <property type="evidence" value="ECO:0007669"/>
    <property type="project" value="InterPro"/>
</dbReference>
<dbReference type="GO" id="GO:0003677">
    <property type="term" value="F:DNA binding"/>
    <property type="evidence" value="ECO:0007669"/>
    <property type="project" value="UniProtKB-KW"/>
</dbReference>
<evidence type="ECO:0000313" key="5">
    <source>
        <dbReference type="Proteomes" id="UP000614424"/>
    </source>
</evidence>
<dbReference type="EMBL" id="JACNJZ010000070">
    <property type="protein sequence ID" value="MBC8317103.1"/>
    <property type="molecule type" value="Genomic_DNA"/>
</dbReference>
<comment type="similarity">
    <text evidence="1 3">Belongs to the bacterial histone-like protein family.</text>
</comment>
<dbReference type="AlphaFoldDB" id="A0A8J6NEK9"/>
<comment type="caution">
    <text evidence="4">The sequence shown here is derived from an EMBL/GenBank/DDBJ whole genome shotgun (WGS) entry which is preliminary data.</text>
</comment>
<dbReference type="CDD" id="cd13836">
    <property type="entry name" value="IHF_B"/>
    <property type="match status" value="1"/>
</dbReference>
<dbReference type="InterPro" id="IPR010992">
    <property type="entry name" value="IHF-like_DNA-bd_dom_sf"/>
</dbReference>
<dbReference type="InterPro" id="IPR000119">
    <property type="entry name" value="Hist_DNA-bd"/>
</dbReference>
<evidence type="ECO:0000256" key="2">
    <source>
        <dbReference type="ARBA" id="ARBA00023125"/>
    </source>
</evidence>
<gene>
    <name evidence="4" type="ORF">H8E41_04300</name>
</gene>
<dbReference type="PRINTS" id="PR01727">
    <property type="entry name" value="DNABINDINGHU"/>
</dbReference>
<dbReference type="Proteomes" id="UP000614424">
    <property type="component" value="Unassembled WGS sequence"/>
</dbReference>
<accession>A0A8J6NEK9</accession>
<protein>
    <submittedName>
        <fullName evidence="4">Integration host factor subunit beta</fullName>
    </submittedName>
</protein>
<dbReference type="SMART" id="SM00411">
    <property type="entry name" value="BHL"/>
    <property type="match status" value="1"/>
</dbReference>
<name>A0A8J6NEK9_9BACT</name>